<proteinExistence type="predicted"/>
<sequence>MFAAVDLHLLIGFLFVLFSCITGCYLASFSSSHPMNEAENEGTVVDVLDERGLAQQAAVEILRLMRDCVASFNQFQDHDWKILISGDLAVAHWTANAERYELEFTIVLPDKLKLDGLLNRLRRRYESRLREDPKGKGSLCILTGRKWVPFKIIPVDENEVSLSPRQLVSDIDPAADEGLSKRQVTGQAKSCQVCLGSYCPLQWKTILEIDEKRTTPDTLQEQSSAETTLPSGVMGCKAPSAGL</sequence>
<dbReference type="Proteomes" id="UP000248817">
    <property type="component" value="Unassembled WGS sequence"/>
</dbReference>
<gene>
    <name evidence="2" type="ORF">BP00DRAFT_459704</name>
</gene>
<evidence type="ECO:0000256" key="1">
    <source>
        <dbReference type="SAM" id="MobiDB-lite"/>
    </source>
</evidence>
<feature type="region of interest" description="Disordered" evidence="1">
    <location>
        <begin position="214"/>
        <end position="243"/>
    </location>
</feature>
<accession>A0A2V5II10</accession>
<dbReference type="AlphaFoldDB" id="A0A2V5II10"/>
<feature type="compositionally biased region" description="Polar residues" evidence="1">
    <location>
        <begin position="216"/>
        <end position="230"/>
    </location>
</feature>
<dbReference type="EMBL" id="KZ825555">
    <property type="protein sequence ID" value="PYI28140.1"/>
    <property type="molecule type" value="Genomic_DNA"/>
</dbReference>
<reference evidence="2 3" key="1">
    <citation type="submission" date="2018-02" db="EMBL/GenBank/DDBJ databases">
        <title>The genomes of Aspergillus section Nigri reveals drivers in fungal speciation.</title>
        <authorList>
            <consortium name="DOE Joint Genome Institute"/>
            <person name="Vesth T.C."/>
            <person name="Nybo J."/>
            <person name="Theobald S."/>
            <person name="Brandl J."/>
            <person name="Frisvad J.C."/>
            <person name="Nielsen K.F."/>
            <person name="Lyhne E.K."/>
            <person name="Kogle M.E."/>
            <person name="Kuo A."/>
            <person name="Riley R."/>
            <person name="Clum A."/>
            <person name="Nolan M."/>
            <person name="Lipzen A."/>
            <person name="Salamov A."/>
            <person name="Henrissat B."/>
            <person name="Wiebenga A."/>
            <person name="De vries R.P."/>
            <person name="Grigoriev I.V."/>
            <person name="Mortensen U.H."/>
            <person name="Andersen M.R."/>
            <person name="Baker S.E."/>
        </authorList>
    </citation>
    <scope>NUCLEOTIDE SEQUENCE [LARGE SCALE GENOMIC DNA]</scope>
    <source>
        <strain evidence="2 3">CBS 114.80</strain>
    </source>
</reference>
<name>A0A2V5II10_9EURO</name>
<organism evidence="2 3">
    <name type="scientific">Aspergillus indologenus CBS 114.80</name>
    <dbReference type="NCBI Taxonomy" id="1450541"/>
    <lineage>
        <taxon>Eukaryota</taxon>
        <taxon>Fungi</taxon>
        <taxon>Dikarya</taxon>
        <taxon>Ascomycota</taxon>
        <taxon>Pezizomycotina</taxon>
        <taxon>Eurotiomycetes</taxon>
        <taxon>Eurotiomycetidae</taxon>
        <taxon>Eurotiales</taxon>
        <taxon>Aspergillaceae</taxon>
        <taxon>Aspergillus</taxon>
        <taxon>Aspergillus subgen. Circumdati</taxon>
    </lineage>
</organism>
<evidence type="ECO:0000313" key="3">
    <source>
        <dbReference type="Proteomes" id="UP000248817"/>
    </source>
</evidence>
<keyword evidence="3" id="KW-1185">Reference proteome</keyword>
<evidence type="ECO:0000313" key="2">
    <source>
        <dbReference type="EMBL" id="PYI28140.1"/>
    </source>
</evidence>
<protein>
    <submittedName>
        <fullName evidence="2">Uncharacterized protein</fullName>
    </submittedName>
</protein>